<protein>
    <recommendedName>
        <fullName evidence="3">Lipoprotein</fullName>
    </recommendedName>
</protein>
<sequence length="161" mass="17401">MGRYWIVLAASAAAACSSIPQPGHIPQLLDGWFHITQSGAGGAEQSSVLAVEQGEGGVRFVQTNPLGVPLARQIVNERQGWRNDGFVMPNAASRRLFAAMLPMLAEDGGAAVYPGLHRRSTADGVCFSRNRRILWCTVQSGSGWLVKLPGQTQWTVVPLRY</sequence>
<accession>A0A7H1MF20</accession>
<organism evidence="1 2">
    <name type="scientific">Neisseria musculi</name>
    <dbReference type="NCBI Taxonomy" id="1815583"/>
    <lineage>
        <taxon>Bacteria</taxon>
        <taxon>Pseudomonadati</taxon>
        <taxon>Pseudomonadota</taxon>
        <taxon>Betaproteobacteria</taxon>
        <taxon>Neisseriales</taxon>
        <taxon>Neisseriaceae</taxon>
        <taxon>Neisseria</taxon>
    </lineage>
</organism>
<dbReference type="EMBL" id="CP060414">
    <property type="protein sequence ID" value="QNT60235.1"/>
    <property type="molecule type" value="Genomic_DNA"/>
</dbReference>
<dbReference type="Proteomes" id="UP000516412">
    <property type="component" value="Chromosome"/>
</dbReference>
<dbReference type="AlphaFoldDB" id="A0A7H1MF20"/>
<name>A0A7H1MF20_9NEIS</name>
<keyword evidence="2" id="KW-1185">Reference proteome</keyword>
<evidence type="ECO:0008006" key="3">
    <source>
        <dbReference type="Google" id="ProtNLM"/>
    </source>
</evidence>
<dbReference type="RefSeq" id="WP_135036053.1">
    <property type="nucleotide sequence ID" value="NZ_CP060414.2"/>
</dbReference>
<dbReference type="KEGG" id="nmus:H7A79_2255"/>
<gene>
    <name evidence="1" type="ORF">H7A79_2255</name>
</gene>
<evidence type="ECO:0000313" key="2">
    <source>
        <dbReference type="Proteomes" id="UP000516412"/>
    </source>
</evidence>
<dbReference type="PROSITE" id="PS51257">
    <property type="entry name" value="PROKAR_LIPOPROTEIN"/>
    <property type="match status" value="1"/>
</dbReference>
<reference evidence="1" key="1">
    <citation type="submission" date="2024-06" db="EMBL/GenBank/DDBJ databases">
        <title>Complete Genome Sequence of mouse commensal type strain Neisseria musculi.</title>
        <authorList>
            <person name="Thapa E."/>
            <person name="Aluvathingal J."/>
            <person name="Nadendla S."/>
            <person name="Mehta A."/>
            <person name="Tettelin H."/>
            <person name="Weyand N.J."/>
        </authorList>
    </citation>
    <scope>NUCLEOTIDE SEQUENCE</scope>
    <source>
        <strain evidence="1">NW831</strain>
    </source>
</reference>
<proteinExistence type="predicted"/>
<evidence type="ECO:0000313" key="1">
    <source>
        <dbReference type="EMBL" id="QNT60235.1"/>
    </source>
</evidence>